<dbReference type="EMBL" id="JAAAXW010000137">
    <property type="protein sequence ID" value="KAF9542491.1"/>
    <property type="molecule type" value="Genomic_DNA"/>
</dbReference>
<evidence type="ECO:0000313" key="2">
    <source>
        <dbReference type="EMBL" id="KAF9542491.1"/>
    </source>
</evidence>
<gene>
    <name evidence="2" type="ORF">EC957_001933</name>
</gene>
<proteinExistence type="predicted"/>
<dbReference type="AlphaFoldDB" id="A0A9P6K207"/>
<organism evidence="2 3">
    <name type="scientific">Mortierella hygrophila</name>
    <dbReference type="NCBI Taxonomy" id="979708"/>
    <lineage>
        <taxon>Eukaryota</taxon>
        <taxon>Fungi</taxon>
        <taxon>Fungi incertae sedis</taxon>
        <taxon>Mucoromycota</taxon>
        <taxon>Mortierellomycotina</taxon>
        <taxon>Mortierellomycetes</taxon>
        <taxon>Mortierellales</taxon>
        <taxon>Mortierellaceae</taxon>
        <taxon>Mortierella</taxon>
    </lineage>
</organism>
<comment type="caution">
    <text evidence="2">The sequence shown here is derived from an EMBL/GenBank/DDBJ whole genome shotgun (WGS) entry which is preliminary data.</text>
</comment>
<dbReference type="Proteomes" id="UP000723463">
    <property type="component" value="Unassembled WGS sequence"/>
</dbReference>
<sequence length="58" mass="6577">MAGLRTRWHLDDHQQHQEQEDLTASQSNANTEAVQALRSSLVFHTGHINTADYLMNMG</sequence>
<feature type="region of interest" description="Disordered" evidence="1">
    <location>
        <begin position="1"/>
        <end position="26"/>
    </location>
</feature>
<name>A0A9P6K207_9FUNG</name>
<evidence type="ECO:0000256" key="1">
    <source>
        <dbReference type="SAM" id="MobiDB-lite"/>
    </source>
</evidence>
<accession>A0A9P6K207</accession>
<reference evidence="2" key="1">
    <citation type="journal article" date="2020" name="Fungal Divers.">
        <title>Resolving the Mortierellaceae phylogeny through synthesis of multi-gene phylogenetics and phylogenomics.</title>
        <authorList>
            <person name="Vandepol N."/>
            <person name="Liber J."/>
            <person name="Desiro A."/>
            <person name="Na H."/>
            <person name="Kennedy M."/>
            <person name="Barry K."/>
            <person name="Grigoriev I.V."/>
            <person name="Miller A.N."/>
            <person name="O'Donnell K."/>
            <person name="Stajich J.E."/>
            <person name="Bonito G."/>
        </authorList>
    </citation>
    <scope>NUCLEOTIDE SEQUENCE</scope>
    <source>
        <strain evidence="2">NRRL 2591</strain>
    </source>
</reference>
<protein>
    <submittedName>
        <fullName evidence="2">Uncharacterized protein</fullName>
    </submittedName>
</protein>
<evidence type="ECO:0000313" key="3">
    <source>
        <dbReference type="Proteomes" id="UP000723463"/>
    </source>
</evidence>
<feature type="compositionally biased region" description="Basic and acidic residues" evidence="1">
    <location>
        <begin position="8"/>
        <end position="19"/>
    </location>
</feature>
<keyword evidence="3" id="KW-1185">Reference proteome</keyword>